<reference evidence="5" key="1">
    <citation type="submission" date="2019-03" db="EMBL/GenBank/DDBJ databases">
        <title>Lake Tanganyika Metagenome-Assembled Genomes (MAGs).</title>
        <authorList>
            <person name="Tran P."/>
        </authorList>
    </citation>
    <scope>NUCLEOTIDE SEQUENCE</scope>
    <source>
        <strain evidence="5">M_DeepCast_50m_m2_156</strain>
    </source>
</reference>
<dbReference type="SUPFAM" id="SSF50249">
    <property type="entry name" value="Nucleic acid-binding proteins"/>
    <property type="match status" value="1"/>
</dbReference>
<dbReference type="Proteomes" id="UP000774699">
    <property type="component" value="Unassembled WGS sequence"/>
</dbReference>
<evidence type="ECO:0000256" key="1">
    <source>
        <dbReference type="ARBA" id="ARBA00007223"/>
    </source>
</evidence>
<evidence type="ECO:0000259" key="4">
    <source>
        <dbReference type="PROSITE" id="PS50126"/>
    </source>
</evidence>
<comment type="similarity">
    <text evidence="1">Belongs to the eIF-2-alpha family.</text>
</comment>
<dbReference type="Gene3D" id="3.30.70.1130">
    <property type="entry name" value="EIF_2_alpha"/>
    <property type="match status" value="1"/>
</dbReference>
<dbReference type="InterPro" id="IPR044126">
    <property type="entry name" value="S1_IF2_alpha"/>
</dbReference>
<name>A0A8T4C7K2_9ARCH</name>
<dbReference type="AlphaFoldDB" id="A0A8T4C7K2"/>
<comment type="caution">
    <text evidence="5">The sequence shown here is derived from an EMBL/GenBank/DDBJ whole genome shotgun (WGS) entry which is preliminary data.</text>
</comment>
<keyword evidence="2" id="KW-0396">Initiation factor</keyword>
<feature type="domain" description="S1 motif" evidence="4">
    <location>
        <begin position="56"/>
        <end position="127"/>
    </location>
</feature>
<dbReference type="SUPFAM" id="SSF110993">
    <property type="entry name" value="eIF-2-alpha, C-terminal domain"/>
    <property type="match status" value="1"/>
</dbReference>
<dbReference type="InterPro" id="IPR024055">
    <property type="entry name" value="TIF2_asu_C"/>
</dbReference>
<dbReference type="Gene3D" id="1.10.150.190">
    <property type="entry name" value="Translation initiation factor 2, subunit 1, domain 2"/>
    <property type="match status" value="1"/>
</dbReference>
<dbReference type="InterPro" id="IPR011488">
    <property type="entry name" value="TIF_2_asu"/>
</dbReference>
<dbReference type="SUPFAM" id="SSF116742">
    <property type="entry name" value="eIF2alpha middle domain-like"/>
    <property type="match status" value="1"/>
</dbReference>
<accession>A0A8T4C7K2</accession>
<sequence>MSVPPRPSFNRPHFSWPSKPYHGRSSLPGTSAGGFASRSPAAALRNQNVKKWPNVNEIVVVKIDKVLDYGVFCSLLEYENATGFVHISQVESSWIKNIRNYVSEGQMRAALVQKIDKEKLQIDLSLTKVSERQQRLRIEEYKQLDRNKKLIEQMAKSLNKTKEDGWNAVALPLISTYGNLPQAFEAIAMDGEHAAENVEKEWIPILVDVVKKNVRPAEKEVKGTLTIACTAPNGVDLVKTALLDSAKNVSNAKISYSYLGGGKYLVKVVSFDFKLAEKGLSNVQEKLQKYIGQNGTIAFARQEAS</sequence>
<dbReference type="GO" id="GO:0043022">
    <property type="term" value="F:ribosome binding"/>
    <property type="evidence" value="ECO:0007669"/>
    <property type="project" value="TreeGrafter"/>
</dbReference>
<keyword evidence="3" id="KW-0648">Protein biosynthesis</keyword>
<proteinExistence type="inferred from homology"/>
<dbReference type="GO" id="GO:0003723">
    <property type="term" value="F:RNA binding"/>
    <property type="evidence" value="ECO:0007669"/>
    <property type="project" value="InterPro"/>
</dbReference>
<organism evidence="5 6">
    <name type="scientific">Candidatus Iainarchaeum sp</name>
    <dbReference type="NCBI Taxonomy" id="3101447"/>
    <lineage>
        <taxon>Archaea</taxon>
        <taxon>Candidatus Iainarchaeota</taxon>
        <taxon>Candidatus Iainarchaeia</taxon>
        <taxon>Candidatus Iainarchaeales</taxon>
        <taxon>Candidatus Iainarchaeaceae</taxon>
        <taxon>Candidatus Iainarchaeum</taxon>
    </lineage>
</organism>
<dbReference type="Gene3D" id="2.40.50.140">
    <property type="entry name" value="Nucleic acid-binding proteins"/>
    <property type="match status" value="1"/>
</dbReference>
<dbReference type="Pfam" id="PF07541">
    <property type="entry name" value="EIF_2_alpha"/>
    <property type="match status" value="1"/>
</dbReference>
<evidence type="ECO:0000256" key="3">
    <source>
        <dbReference type="ARBA" id="ARBA00022917"/>
    </source>
</evidence>
<dbReference type="Pfam" id="PF00575">
    <property type="entry name" value="S1"/>
    <property type="match status" value="1"/>
</dbReference>
<gene>
    <name evidence="5" type="ORF">FJY86_02975</name>
</gene>
<dbReference type="CDD" id="cd04452">
    <property type="entry name" value="S1_IF2_alpha"/>
    <property type="match status" value="1"/>
</dbReference>
<evidence type="ECO:0000313" key="5">
    <source>
        <dbReference type="EMBL" id="MBM3282277.1"/>
    </source>
</evidence>
<dbReference type="SMART" id="SM00316">
    <property type="entry name" value="S1"/>
    <property type="match status" value="1"/>
</dbReference>
<protein>
    <submittedName>
        <fullName evidence="5">S1 RNA-binding domain-containing protein</fullName>
    </submittedName>
</protein>
<dbReference type="PANTHER" id="PTHR10602">
    <property type="entry name" value="EUKARYOTIC TRANSLATION INITIATION FACTOR 2 SUBUNIT 1"/>
    <property type="match status" value="1"/>
</dbReference>
<dbReference type="InterPro" id="IPR024054">
    <property type="entry name" value="TIF2_asu_middle_sf"/>
</dbReference>
<dbReference type="GO" id="GO:0003743">
    <property type="term" value="F:translation initiation factor activity"/>
    <property type="evidence" value="ECO:0007669"/>
    <property type="project" value="UniProtKB-KW"/>
</dbReference>
<evidence type="ECO:0000256" key="2">
    <source>
        <dbReference type="ARBA" id="ARBA00022540"/>
    </source>
</evidence>
<dbReference type="InterPro" id="IPR012340">
    <property type="entry name" value="NA-bd_OB-fold"/>
</dbReference>
<dbReference type="PANTHER" id="PTHR10602:SF0">
    <property type="entry name" value="EUKARYOTIC TRANSLATION INITIATION FACTOR 2 SUBUNIT 1"/>
    <property type="match status" value="1"/>
</dbReference>
<dbReference type="PROSITE" id="PS50126">
    <property type="entry name" value="S1"/>
    <property type="match status" value="1"/>
</dbReference>
<dbReference type="EMBL" id="VGJJ01000020">
    <property type="protein sequence ID" value="MBM3282277.1"/>
    <property type="molecule type" value="Genomic_DNA"/>
</dbReference>
<evidence type="ECO:0000313" key="6">
    <source>
        <dbReference type="Proteomes" id="UP000774699"/>
    </source>
</evidence>
<dbReference type="InterPro" id="IPR003029">
    <property type="entry name" value="S1_domain"/>
</dbReference>